<gene>
    <name evidence="4" type="primary">cheV</name>
    <name evidence="4" type="ORF">AAX29_01409</name>
    <name evidence="5" type="ORF">FE246_06780</name>
</gene>
<dbReference type="Proteomes" id="UP000093281">
    <property type="component" value="Unassembled WGS sequence"/>
</dbReference>
<keyword evidence="1" id="KW-0597">Phosphoprotein</keyword>
<dbReference type="Gene3D" id="2.30.30.40">
    <property type="entry name" value="SH3 Domains"/>
    <property type="match status" value="1"/>
</dbReference>
<reference evidence="6" key="2">
    <citation type="submission" date="2015-05" db="EMBL/GenBank/DDBJ databases">
        <authorList>
            <person name="Rovetto F."/>
            <person name="Cocolin L."/>
            <person name="Illeghems K."/>
            <person name="Van Nieuwerburgh F."/>
            <person name="Houf K."/>
        </authorList>
    </citation>
    <scope>NUCLEOTIDE SEQUENCE [LARGE SCALE GENOMIC DNA]</scope>
    <source>
        <strain evidence="6">DU22</strain>
    </source>
</reference>
<dbReference type="SUPFAM" id="SSF50341">
    <property type="entry name" value="CheW-like"/>
    <property type="match status" value="1"/>
</dbReference>
<dbReference type="SUPFAM" id="SSF52172">
    <property type="entry name" value="CheY-like"/>
    <property type="match status" value="1"/>
</dbReference>
<dbReference type="PATRIC" id="fig|544718.43.peg.1072"/>
<dbReference type="AlphaFoldDB" id="A0A1C0B6H0"/>
<dbReference type="InterPro" id="IPR001789">
    <property type="entry name" value="Sig_transdc_resp-reg_receiver"/>
</dbReference>
<dbReference type="OrthoDB" id="9806105at2"/>
<name>A0A1C0B6H0_9BACT</name>
<dbReference type="InterPro" id="IPR036061">
    <property type="entry name" value="CheW-like_dom_sf"/>
</dbReference>
<dbReference type="GO" id="GO:0000160">
    <property type="term" value="P:phosphorelay signal transduction system"/>
    <property type="evidence" value="ECO:0007669"/>
    <property type="project" value="InterPro"/>
</dbReference>
<feature type="domain" description="Response regulatory" evidence="2">
    <location>
        <begin position="182"/>
        <end position="301"/>
    </location>
</feature>
<dbReference type="Pfam" id="PF01584">
    <property type="entry name" value="CheW"/>
    <property type="match status" value="1"/>
</dbReference>
<dbReference type="Proteomes" id="UP000308001">
    <property type="component" value="Unassembled WGS sequence"/>
</dbReference>
<feature type="domain" description="CheW-like" evidence="3">
    <location>
        <begin position="19"/>
        <end position="161"/>
    </location>
</feature>
<dbReference type="SMART" id="SM00448">
    <property type="entry name" value="REC"/>
    <property type="match status" value="1"/>
</dbReference>
<dbReference type="Gene3D" id="3.40.50.2300">
    <property type="match status" value="1"/>
</dbReference>
<dbReference type="EMBL" id="LCUJ01000004">
    <property type="protein sequence ID" value="OCL98899.1"/>
    <property type="molecule type" value="Genomic_DNA"/>
</dbReference>
<dbReference type="RefSeq" id="WP_066183376.1">
    <property type="nucleotide sequence ID" value="NZ_LCUJ01000004.1"/>
</dbReference>
<reference evidence="5 7" key="3">
    <citation type="submission" date="2019-05" db="EMBL/GenBank/DDBJ databases">
        <title>Arcobacter cibarius and Arcobacter thereius providing challenges in identification an antibiotic susceptibility and Quinolone resistance.</title>
        <authorList>
            <person name="Busch A."/>
            <person name="Hanel I."/>
            <person name="Hotzel H."/>
            <person name="Tomaso H."/>
        </authorList>
    </citation>
    <scope>NUCLEOTIDE SEQUENCE [LARGE SCALE GENOMIC DNA]</scope>
    <source>
        <strain evidence="5 7">17CS1191_2</strain>
    </source>
</reference>
<evidence type="ECO:0000313" key="7">
    <source>
        <dbReference type="Proteomes" id="UP000308001"/>
    </source>
</evidence>
<dbReference type="PANTHER" id="PTHR47233:SF3">
    <property type="entry name" value="CHEMOTAXIS PROTEIN CHEV"/>
    <property type="match status" value="1"/>
</dbReference>
<evidence type="ECO:0000313" key="5">
    <source>
        <dbReference type="EMBL" id="TLS72125.1"/>
    </source>
</evidence>
<dbReference type="STRING" id="544718.AAX25_01100"/>
<dbReference type="GO" id="GO:0006935">
    <property type="term" value="P:chemotaxis"/>
    <property type="evidence" value="ECO:0007669"/>
    <property type="project" value="InterPro"/>
</dbReference>
<proteinExistence type="predicted"/>
<protein>
    <submittedName>
        <fullName evidence="4">Chemotaxis protein CheV</fullName>
    </submittedName>
    <submittedName>
        <fullName evidence="5">Response regulator</fullName>
    </submittedName>
</protein>
<evidence type="ECO:0000256" key="1">
    <source>
        <dbReference type="PROSITE-ProRule" id="PRU00169"/>
    </source>
</evidence>
<evidence type="ECO:0000313" key="4">
    <source>
        <dbReference type="EMBL" id="OCL98899.1"/>
    </source>
</evidence>
<dbReference type="EMBL" id="VBUF01000003">
    <property type="protein sequence ID" value="TLS72125.1"/>
    <property type="molecule type" value="Genomic_DNA"/>
</dbReference>
<organism evidence="4 6">
    <name type="scientific">Aliarcobacter thereius</name>
    <dbReference type="NCBI Taxonomy" id="544718"/>
    <lineage>
        <taxon>Bacteria</taxon>
        <taxon>Pseudomonadati</taxon>
        <taxon>Campylobacterota</taxon>
        <taxon>Epsilonproteobacteria</taxon>
        <taxon>Campylobacterales</taxon>
        <taxon>Arcobacteraceae</taxon>
        <taxon>Aliarcobacter</taxon>
    </lineage>
</organism>
<dbReference type="Pfam" id="PF00072">
    <property type="entry name" value="Response_reg"/>
    <property type="match status" value="1"/>
</dbReference>
<evidence type="ECO:0000259" key="2">
    <source>
        <dbReference type="PROSITE" id="PS50110"/>
    </source>
</evidence>
<feature type="modified residue" description="4-aspartylphosphate" evidence="1">
    <location>
        <position position="234"/>
    </location>
</feature>
<dbReference type="PROSITE" id="PS50110">
    <property type="entry name" value="RESPONSE_REGULATORY"/>
    <property type="match status" value="1"/>
</dbReference>
<dbReference type="Gene3D" id="2.40.50.180">
    <property type="entry name" value="CheA-289, Domain 4"/>
    <property type="match status" value="1"/>
</dbReference>
<sequence length="302" mass="34094">MSGIGGSVEQMTQGHLRNVQQLAVFYTGHNNIYAINIAKVKAFIITDEVKINDTPKETNVIAGIATIRGEPVTLINLDAWLGLKPFETHEYKLIIFCEFNHKKIGFLVKDMLDIVEKTTQELRHTEETNSKITYTTYVKVNNKEELCTVFNAEQLLRDIKWTDDGGRDIKKYVENKISSSKKILAAEDSAVAREVLHKFFTQIEVDYEIYPNGGDLLDRIEEIDASKIGMILTDIEMPGTDGYQVASFIKSNSKYSHIPVIVNSSMTTDAVKGKMDRIGIEAFVGKTDINSLYNLTNKFLIR</sequence>
<comment type="caution">
    <text evidence="4">The sequence shown here is derived from an EMBL/GenBank/DDBJ whole genome shotgun (WGS) entry which is preliminary data.</text>
</comment>
<dbReference type="InterPro" id="IPR011006">
    <property type="entry name" value="CheY-like_superfamily"/>
</dbReference>
<reference evidence="4" key="1">
    <citation type="submission" date="2015-05" db="EMBL/GenBank/DDBJ databases">
        <authorList>
            <person name="Wang D.B."/>
            <person name="Wang M."/>
        </authorList>
    </citation>
    <scope>NUCLEOTIDE SEQUENCE [LARGE SCALE GENOMIC DNA]</scope>
    <source>
        <strain evidence="4">DU22</strain>
    </source>
</reference>
<dbReference type="SMART" id="SM00260">
    <property type="entry name" value="CheW"/>
    <property type="match status" value="1"/>
</dbReference>
<dbReference type="PANTHER" id="PTHR47233">
    <property type="entry name" value="CHEMOTAXIS PROTEIN CHEV"/>
    <property type="match status" value="1"/>
</dbReference>
<evidence type="ECO:0000259" key="3">
    <source>
        <dbReference type="PROSITE" id="PS50851"/>
    </source>
</evidence>
<dbReference type="PROSITE" id="PS50851">
    <property type="entry name" value="CHEW"/>
    <property type="match status" value="1"/>
</dbReference>
<accession>A0A1C0B6H0</accession>
<dbReference type="InterPro" id="IPR002545">
    <property type="entry name" value="CheW-lke_dom"/>
</dbReference>
<evidence type="ECO:0000313" key="6">
    <source>
        <dbReference type="Proteomes" id="UP000093281"/>
    </source>
</evidence>